<evidence type="ECO:0000313" key="4">
    <source>
        <dbReference type="Proteomes" id="UP000195879"/>
    </source>
</evidence>
<evidence type="ECO:0000256" key="1">
    <source>
        <dbReference type="SAM" id="Coils"/>
    </source>
</evidence>
<feature type="region of interest" description="Disordered" evidence="2">
    <location>
        <begin position="2211"/>
        <end position="2237"/>
    </location>
</feature>
<proteinExistence type="predicted"/>
<organism evidence="3 4">
    <name type="scientific">Plasmodium chabaudi adami</name>
    <dbReference type="NCBI Taxonomy" id="5826"/>
    <lineage>
        <taxon>Eukaryota</taxon>
        <taxon>Sar</taxon>
        <taxon>Alveolata</taxon>
        <taxon>Apicomplexa</taxon>
        <taxon>Aconoidasida</taxon>
        <taxon>Haemosporida</taxon>
        <taxon>Plasmodiidae</taxon>
        <taxon>Plasmodium</taxon>
        <taxon>Plasmodium (Vinckeia)</taxon>
    </lineage>
</organism>
<evidence type="ECO:0000256" key="2">
    <source>
        <dbReference type="SAM" id="MobiDB-lite"/>
    </source>
</evidence>
<dbReference type="EMBL" id="LT608205">
    <property type="protein sequence ID" value="SCN61113.1"/>
    <property type="molecule type" value="Genomic_DNA"/>
</dbReference>
<sequence>MVSNSNKSSNDETNQKDNIMLNSYLNKDISKNTQEQKLLSHENKNLKHMHNTQGRSNFVDSNNKTCKEVSAKNMRNESSCKTGDENNVNNKNGSYMNFLKKNVRSVISNITGRLILGRQNDTEFKNRQLNKQYENSNRKGENKINEKKETTGEPKRNTNNITNIKEKNNESCNSNKHITGLRTVSTNSDKKEYEKFNSTIKNNNEGFSPLKINKISLTNNDKQFKQWNTKGITNNTPKLNNISNSSISNLKRGADFTKYKSIVSKKASPIHENIRHIAKRNIQDIIKKKLNENNKPGKYVEVIPTKKMNYQFPLTTYNSINQKIIDNLKKAPPPNAYMPDRKVKMTTKIANDSKIRSNLNNNIKEYKNKSLLLKGLNKNEKIPYKKSSYTPTYMSNRNKKLTQHEDLKIITNDDTFHKNLKKMLIDTIMNPENEEKNNKVIMSNKKDSSPFLKRHYNNVIYKNSPINRGQNNLMKSISPIETKQEMLKRYSTAVRNRNSIIIKSNNTPQYSNTNTSNVVIINDVEDTVNSKNKKQTEDPMLIDEEVERKENIRGYKVIGRINSNADMEDLKRYRTNKNIFEELIRRNLNKDENKHVVLKSIENFKASSVSPLNRTIDKDGKNKNEEMNTPINNIFKREKYQNIKEELYDKKEYPETETDKLPLYDTSLSKISNLLPNKIIFSSLDKEYPIVKKDPNILVNKDINSFPPKNEVPKETIQNVDTHFNECNKFDEALKGGQNMEASDATYDKNENIFKNKLTEENYDGIYESDQNENGDAREKDAIIKSCNYMGVVLTDDEEVEDESKGHDEKIISNSIFVSNDKMGIDGSDLDDDKSEDNSNQSNELDVEMDNNINLKNSEKNKSLNRISLKRAAVDIDNDIDEIVAIFKETIIDKTNDKKNDICVSDIIEKEDSHISVLPYNEDNMNTLNSSTFVPIPKGDKMGSNTNELLHNEDNTNAHIDVKLEESRFDIEKNMNLQKNEGRECEKLEYIKKHIPYTKTQETKYLIKDTYNDSKKFGITYCLGSDENETNSVTLLNDNKVLHKNKMCVNFSKHKVGKYSNSNNKIGNKIFSLNKYPNKIILRRKKYIMSNFSFNLKKNYNLSLNNQNVNFLKIKKGKFYDKNEKFHTKKNKIDVINLETQIGSNTRIDNSSGYITKNSNIYGNNNTKKRKNYLPLEKNNTQNYEQVRSKKINSMHSLQACVLSQMNDEIKDSQEILTSQSVIYKIEDGVTENGGEKKVEVVNLVPSEDSEQNMHTKENVSTVEVHDKISEPSHSDTHEIVFNSLQSESVAFENLYNDPSSKKGIFFYEHEWVNIILQLINNNNLGLAENLMILLFQKEEQLYKAFINDEVECKSSSDENVFVKSEECLEKSDETVTSFCINNQENNKKQDNNRKKEKSIKNLSHFIQQICMKCPLDWPLLDIGMLIIVSQIVCYIFNYNKIQFFFDACRMFEKYCIGILLNSSLICTKKNGSLVFMFEHEFFYQIVIPKNYKISKEVIKYHSRYLKNDYFIQEKTILDYIFLALAYYITISQNLKDYIENNNIIYYLSFFHKGIGSDEVSGSMSDIFPEKKLKRRRTEERSGERSDGTTGKPFGRTIFSDTTHYIKNDFSIKHRHSECLHKYKSSSDYINKEKNRNKTYEKKRKKRLSILRTPRCIKKLKKIKGISKIEKNSDVEELNNSSQLNQDGWIKRSESLNNIRTKKENIENSLKKKRTKYSKIEKNKLNCLFKNRKIDTIVKYHTKTKFEKLLCLIIIEIFNLIYDNRKYTIENILIIRKFFRIFLNYAQKKFISLSICIYSKKSKKKSLHTSQNQDCKDYFTGAYCNNGEDCGGYDFRIDETDSFIPMPSYIYENYYNMWVWIERIFCENFYQINNMLFNFFSFEIDSKKINVDYSKLELINRNIKRFSSLQKRNSFILKEYWTVFGLKQRNNEPPFSVNNNLKNGVKNSSDILEEGNEFLPGSVYLKKLLPSCYSFEEWSGKNKLFYELEKTDQEYDMLCSYFLSSIHCICKTYLSMDEIPSFLHLKNENNIILDNSVLSSNGMNLSFTKIELKKECNEDDKTDATLKGDKDRNQNEEEIAKNLNECDEKGVLWLRQLKKRLKVYDIQWHEEYEKKYFNLLNCINLLKKQFKKNKLFYKIMKNNISSIWLNKIQIYLQYIQIAINCKFVLGYTYNNIYLFIKKNYSFVITIIEHYMGSKMGVTTAATSVEKAGQASEDNDKDGNNDVGPNNDEDCPIGDDIDESGVSSILDFPIEIGEISIDENFLLTAWEIANFYFSILYYKLELKTILTEILKWITFFEKIGTKYSQELFKFRCSSYILHILILINKYEAAQKVMKHISCHYIKNGDEEYKDDEGVAEENREDIRERRCILAYLKKNKVMDKRSLESLSILGEETGNDNEDKKGGSSMVENILPHFEKKKILLSHIINKCYLYNKWVNYMIMKYNKVLIYLLKRKNIVKLILFNKRNVSILMNGRKEKILIKNISKHMIKLQNVLLFLYYLSIKLYKSYYYHSSILHNNTSKQILEASKYLNIKIKKKQIIMNYIASFQNFQNCQTYKSGETNMPMSYVASTPMYVSNLSEQFPSATLFKSTSLSCDNKLISTNAPTIPIPSNWDIKTERDDTFVFTNADSKVNVRNDSNCTSSSQNNDDMFYLHALILSIQIQYTLSICIILCSDLFIAPRKVNRLMKMKNCVKKKKLKSAKFVLSLFSYKLLCKHYRIINGHAYKKRKERCNKEDSVTSPIENGEEENNPKLCEDKFNDLTNKLNMYNTNCSTEVETSNEHLLSNKSFINNNTNECYNNDHDDELDMPSQESLRQIDENKISEYSINMSLKRGSNKKREGYKSDSLNDKLINEFEKMNDVNYLSDFVPGKYENYKKNILKKKNYNNIYENLFILRKNKIKNVITKKNNYHVLVKISTWLSKNSVSQLTWIAEKLFKMCLPEMLCVVLGLQANMLVNKNILTNVKRIDRIMKLCSESPQLVYFSTESLKKYKNKKNCKIYNKYFKIYKKSKKIFLEKKKEINNSNDIMNKVCEYFLKFE</sequence>
<feature type="region of interest" description="Disordered" evidence="2">
    <location>
        <begin position="127"/>
        <end position="161"/>
    </location>
</feature>
<gene>
    <name evidence="3" type="ORF">PCHDK_000280500</name>
</gene>
<accession>A0A1D3RY94</accession>
<feature type="coiled-coil region" evidence="1">
    <location>
        <begin position="1696"/>
        <end position="1723"/>
    </location>
</feature>
<feature type="region of interest" description="Disordered" evidence="2">
    <location>
        <begin position="1572"/>
        <end position="1596"/>
    </location>
</feature>
<dbReference type="Proteomes" id="UP000195879">
    <property type="component" value="Chromosome 11"/>
</dbReference>
<feature type="region of interest" description="Disordered" evidence="2">
    <location>
        <begin position="823"/>
        <end position="852"/>
    </location>
</feature>
<dbReference type="OrthoDB" id="387687at2759"/>
<reference evidence="3 4" key="1">
    <citation type="submission" date="2016-08" db="EMBL/GenBank/DDBJ databases">
        <authorList>
            <consortium name="Pathogen Informatics"/>
        </authorList>
    </citation>
    <scope>NUCLEOTIDE SEQUENCE [LARGE SCALE GENOMIC DNA]</scope>
    <source>
        <strain evidence="3 4">DK</strain>
    </source>
</reference>
<protein>
    <submittedName>
        <fullName evidence="3">Uncharacterized protein</fullName>
    </submittedName>
</protein>
<feature type="compositionally biased region" description="Basic and acidic residues" evidence="2">
    <location>
        <begin position="1577"/>
        <end position="1587"/>
    </location>
</feature>
<keyword evidence="1" id="KW-0175">Coiled coil</keyword>
<feature type="compositionally biased region" description="Basic and acidic residues" evidence="2">
    <location>
        <begin position="136"/>
        <end position="156"/>
    </location>
</feature>
<evidence type="ECO:0000313" key="3">
    <source>
        <dbReference type="EMBL" id="SCN61113.1"/>
    </source>
</evidence>
<name>A0A1D3RY94_PLACE</name>